<reference evidence="1 2" key="1">
    <citation type="submission" date="2020-08" db="EMBL/GenBank/DDBJ databases">
        <title>Genomic Encyclopedia of Type Strains, Phase IV (KMG-V): Genome sequencing to study the core and pangenomes of soil and plant-associated prokaryotes.</title>
        <authorList>
            <person name="Whitman W."/>
        </authorList>
    </citation>
    <scope>NUCLEOTIDE SEQUENCE [LARGE SCALE GENOMIC DNA]</scope>
    <source>
        <strain evidence="1 2">SEMIA 4013</strain>
    </source>
</reference>
<name>A0AAW3UP82_9BURK</name>
<dbReference type="Proteomes" id="UP000518681">
    <property type="component" value="Unassembled WGS sequence"/>
</dbReference>
<sequence length="64" mass="5830">MLDAPDCVQMPSEPLPVAAVEPACGALRLGSASPVKAGADAGAGAEAGVAAGVDAGAAAGVLAD</sequence>
<proteinExistence type="predicted"/>
<accession>A0AAW3UP82</accession>
<dbReference type="RefSeq" id="WP_306173239.1">
    <property type="nucleotide sequence ID" value="NZ_CAKZHR010000066.1"/>
</dbReference>
<comment type="caution">
    <text evidence="1">The sequence shown here is derived from an EMBL/GenBank/DDBJ whole genome shotgun (WGS) entry which is preliminary data.</text>
</comment>
<protein>
    <submittedName>
        <fullName evidence="1">Uncharacterized protein</fullName>
    </submittedName>
</protein>
<dbReference type="EMBL" id="JACIIK010000002">
    <property type="protein sequence ID" value="MBB6199998.1"/>
    <property type="molecule type" value="Genomic_DNA"/>
</dbReference>
<organism evidence="1 2">
    <name type="scientific">Paraburkholderia fungorum</name>
    <dbReference type="NCBI Taxonomy" id="134537"/>
    <lineage>
        <taxon>Bacteria</taxon>
        <taxon>Pseudomonadati</taxon>
        <taxon>Pseudomonadota</taxon>
        <taxon>Betaproteobacteria</taxon>
        <taxon>Burkholderiales</taxon>
        <taxon>Burkholderiaceae</taxon>
        <taxon>Paraburkholderia</taxon>
    </lineage>
</organism>
<dbReference type="AlphaFoldDB" id="A0AAW3UP82"/>
<evidence type="ECO:0000313" key="1">
    <source>
        <dbReference type="EMBL" id="MBB6199998.1"/>
    </source>
</evidence>
<dbReference type="GeneID" id="90168370"/>
<gene>
    <name evidence="1" type="ORF">GGD69_000844</name>
</gene>
<evidence type="ECO:0000313" key="2">
    <source>
        <dbReference type="Proteomes" id="UP000518681"/>
    </source>
</evidence>